<proteinExistence type="predicted"/>
<dbReference type="OrthoDB" id="9903536at2"/>
<dbReference type="RefSeq" id="WP_018394755.1">
    <property type="nucleotide sequence ID" value="NZ_LQWZ01000033.1"/>
</dbReference>
<protein>
    <submittedName>
        <fullName evidence="1">Uncharacterized protein</fullName>
    </submittedName>
</protein>
<evidence type="ECO:0000313" key="1">
    <source>
        <dbReference type="EMBL" id="OAH54514.1"/>
    </source>
</evidence>
<organism evidence="1 2">
    <name type="scientific">Domibacillus aminovorans</name>
    <dbReference type="NCBI Taxonomy" id="29332"/>
    <lineage>
        <taxon>Bacteria</taxon>
        <taxon>Bacillati</taxon>
        <taxon>Bacillota</taxon>
        <taxon>Bacilli</taxon>
        <taxon>Bacillales</taxon>
        <taxon>Bacillaceae</taxon>
        <taxon>Domibacillus</taxon>
    </lineage>
</organism>
<sequence length="63" mass="7625">MIIANARGNESKRVSFIQKLIVKWHKDQYVKYRYLEAGCMNEKVKTGLRTRKMYHYKKSKNML</sequence>
<reference evidence="1 2" key="1">
    <citation type="submission" date="2016-01" db="EMBL/GenBank/DDBJ databases">
        <title>Investigation of taxonomic status of Bacillus aminovorans.</title>
        <authorList>
            <person name="Verma A."/>
            <person name="Pal Y."/>
            <person name="Krishnamurthi S."/>
        </authorList>
    </citation>
    <scope>NUCLEOTIDE SEQUENCE [LARGE SCALE GENOMIC DNA]</scope>
    <source>
        <strain evidence="1 2">DSM 4337</strain>
    </source>
</reference>
<name>A0A177KMZ7_9BACI</name>
<dbReference type="EMBL" id="LQWZ01000033">
    <property type="protein sequence ID" value="OAH54514.1"/>
    <property type="molecule type" value="Genomic_DNA"/>
</dbReference>
<accession>A0A177KMZ7</accession>
<comment type="caution">
    <text evidence="1">The sequence shown here is derived from an EMBL/GenBank/DDBJ whole genome shotgun (WGS) entry which is preliminary data.</text>
</comment>
<gene>
    <name evidence="1" type="ORF">AWH48_07930</name>
</gene>
<dbReference type="Proteomes" id="UP000077271">
    <property type="component" value="Unassembled WGS sequence"/>
</dbReference>
<evidence type="ECO:0000313" key="2">
    <source>
        <dbReference type="Proteomes" id="UP000077271"/>
    </source>
</evidence>
<dbReference type="AlphaFoldDB" id="A0A177KMZ7"/>